<dbReference type="HOGENOM" id="CLU_973475_0_0_1"/>
<gene>
    <name evidence="1" type="ORF">NESG_00561</name>
</gene>
<dbReference type="EMBL" id="AKIJ01000001">
    <property type="protein sequence ID" value="KFG27481.1"/>
    <property type="molecule type" value="Genomic_DNA"/>
</dbReference>
<dbReference type="AlphaFoldDB" id="A0A086J5R3"/>
<reference evidence="1 2" key="1">
    <citation type="journal article" date="2014" name="Genome Announc.">
        <title>Genome Sequence of the Microsporidian Species Nematocida sp1 Strain ERTm6 (ATCC PRA-372).</title>
        <authorList>
            <person name="Bakowski M.A."/>
            <person name="Priest M."/>
            <person name="Young S."/>
            <person name="Cuomo C.A."/>
            <person name="Troemel E.R."/>
        </authorList>
    </citation>
    <scope>NUCLEOTIDE SEQUENCE [LARGE SCALE GENOMIC DNA]</scope>
    <source>
        <strain evidence="1 2">ERTm6</strain>
    </source>
</reference>
<dbReference type="GeneID" id="77675534"/>
<accession>A0A086J5R3</accession>
<dbReference type="Proteomes" id="UP000054524">
    <property type="component" value="Unassembled WGS sequence"/>
</dbReference>
<dbReference type="RefSeq" id="XP_052906036.1">
    <property type="nucleotide sequence ID" value="XM_053048211.1"/>
</dbReference>
<organism evidence="1 2">
    <name type="scientific">Nematocida ausubeli (strain ATCC PRA-371 / ERTm2)</name>
    <name type="common">Nematode killer fungus</name>
    <dbReference type="NCBI Taxonomy" id="1913371"/>
    <lineage>
        <taxon>Eukaryota</taxon>
        <taxon>Fungi</taxon>
        <taxon>Fungi incertae sedis</taxon>
        <taxon>Microsporidia</taxon>
        <taxon>Nematocida</taxon>
    </lineage>
</organism>
<comment type="caution">
    <text evidence="1">The sequence shown here is derived from an EMBL/GenBank/DDBJ whole genome shotgun (WGS) entry which is preliminary data.</text>
</comment>
<evidence type="ECO:0000313" key="2">
    <source>
        <dbReference type="Proteomes" id="UP000054524"/>
    </source>
</evidence>
<proteinExistence type="predicted"/>
<protein>
    <submittedName>
        <fullName evidence="1">Uncharacterized protein</fullName>
    </submittedName>
</protein>
<sequence>MFYPSVFVCKDSLLYRMYVHSCLRRVNTALPVDLLGACLSAVDGDNLSLRLQSRLMISIVTSLLVHYRQALSSLVRVISKDTSTEREVHNRIYSKQEITYNYNMDVLCSVLNYQANKTVVQEEIECARGSAVLSEGMGSFQVQMLSEIYSGQIAEETVRRIDAPVKKVKIDRRIDVPGEMILGRSVPVVRWYQGMVDAIMKSIPEEDQEYIADISSIEALRRYSSDTYMDDAVHMDRSISVHGRISSINIPTENQKIIDFINLLHEVTEGNITAIQAVPYGRIIRI</sequence>
<name>A0A086J5R3_NEMA1</name>
<keyword evidence="2" id="KW-1185">Reference proteome</keyword>
<evidence type="ECO:0000313" key="1">
    <source>
        <dbReference type="EMBL" id="KFG27481.1"/>
    </source>
</evidence>